<protein>
    <submittedName>
        <fullName evidence="4">Nucleoside-diphosphate-sugar epimerase</fullName>
    </submittedName>
</protein>
<gene>
    <name evidence="4" type="ORF">VP91_00002380</name>
</gene>
<comment type="pathway">
    <text evidence="1">Bacterial outer membrane biogenesis; LPS O-antigen biosynthesis.</text>
</comment>
<dbReference type="InterPro" id="IPR001509">
    <property type="entry name" value="Epimerase_deHydtase"/>
</dbReference>
<evidence type="ECO:0000313" key="4">
    <source>
        <dbReference type="EMBL" id="NMN67105.1"/>
    </source>
</evidence>
<dbReference type="InterPro" id="IPR036291">
    <property type="entry name" value="NAD(P)-bd_dom_sf"/>
</dbReference>
<dbReference type="SUPFAM" id="SSF51735">
    <property type="entry name" value="NAD(P)-binding Rossmann-fold domains"/>
    <property type="match status" value="1"/>
</dbReference>
<proteinExistence type="inferred from homology"/>
<dbReference type="PANTHER" id="PTHR43000">
    <property type="entry name" value="DTDP-D-GLUCOSE 4,6-DEHYDRATASE-RELATED"/>
    <property type="match status" value="1"/>
</dbReference>
<dbReference type="Gene3D" id="3.40.50.720">
    <property type="entry name" value="NAD(P)-binding Rossmann-like Domain"/>
    <property type="match status" value="1"/>
</dbReference>
<comment type="similarity">
    <text evidence="2">Belongs to the NAD(P)-dependent epimerase/dehydratase family.</text>
</comment>
<organism evidence="4 5">
    <name type="scientific">Pelagibacter ubique</name>
    <dbReference type="NCBI Taxonomy" id="198252"/>
    <lineage>
        <taxon>Bacteria</taxon>
        <taxon>Pseudomonadati</taxon>
        <taxon>Pseudomonadota</taxon>
        <taxon>Alphaproteobacteria</taxon>
        <taxon>Candidatus Pelagibacterales</taxon>
        <taxon>Candidatus Pelagibacteraceae</taxon>
        <taxon>Candidatus Pelagibacter</taxon>
    </lineage>
</organism>
<dbReference type="RefSeq" id="WP_169035620.1">
    <property type="nucleotide sequence ID" value="NZ_LANA01000001.1"/>
</dbReference>
<feature type="domain" description="NAD-dependent epimerase/dehydratase" evidence="3">
    <location>
        <begin position="6"/>
        <end position="213"/>
    </location>
</feature>
<accession>A0ABX1SZ36</accession>
<dbReference type="CDD" id="cd08946">
    <property type="entry name" value="SDR_e"/>
    <property type="match status" value="1"/>
</dbReference>
<evidence type="ECO:0000313" key="5">
    <source>
        <dbReference type="Proteomes" id="UP001166004"/>
    </source>
</evidence>
<evidence type="ECO:0000256" key="1">
    <source>
        <dbReference type="ARBA" id="ARBA00005125"/>
    </source>
</evidence>
<dbReference type="Proteomes" id="UP001166004">
    <property type="component" value="Unassembled WGS sequence"/>
</dbReference>
<dbReference type="EMBL" id="LANA01000001">
    <property type="protein sequence ID" value="NMN67105.1"/>
    <property type="molecule type" value="Genomic_DNA"/>
</dbReference>
<evidence type="ECO:0000256" key="2">
    <source>
        <dbReference type="ARBA" id="ARBA00007637"/>
    </source>
</evidence>
<dbReference type="Pfam" id="PF01370">
    <property type="entry name" value="Epimerase"/>
    <property type="match status" value="1"/>
</dbReference>
<reference evidence="4 5" key="1">
    <citation type="submission" date="2019-07" db="EMBL/GenBank/DDBJ databases">
        <title>SAR11 Genome Evolution.</title>
        <authorList>
            <person name="Giovannoni S."/>
        </authorList>
    </citation>
    <scope>NUCLEOTIDE SEQUENCE [LARGE SCALE GENOMIC DNA]</scope>
    <source>
        <strain evidence="4 5">HTCC9565</strain>
    </source>
</reference>
<comment type="caution">
    <text evidence="4">The sequence shown here is derived from an EMBL/GenBank/DDBJ whole genome shotgun (WGS) entry which is preliminary data.</text>
</comment>
<name>A0ABX1SZ36_PELUQ</name>
<evidence type="ECO:0000259" key="3">
    <source>
        <dbReference type="Pfam" id="PF01370"/>
    </source>
</evidence>
<sequence>MNIFFFGHTSFTAQNLLKELNLKNKIFLFSRKNEKKKFIHFDLNKRNKKIFNNLNLKKIDYLFYFSSFVPLNEKITSWEKCKKTNIFGLAHLLEDIKIPIKKIILASSCSVYGSGKKKLFNENSELYPENFYSLSKFMQEKLLQVYCHKNNIDFLCYRIGYVFGRKMQNKRLVKKILLNYRKGKKIKIYNKGLNLNLIHTEDISYLISKTYKKAKGIYNLTNIKQTLLGEFYKILTKKKIKKKRKMNNFSSKKIFKQFKNLKKISLKQKIINFNNEN</sequence>
<keyword evidence="5" id="KW-1185">Reference proteome</keyword>